<dbReference type="RefSeq" id="WP_074880647.1">
    <property type="nucleotide sequence ID" value="NZ_FOXI01000022.1"/>
</dbReference>
<dbReference type="SUPFAM" id="SSF46785">
    <property type="entry name" value="Winged helix' DNA-binding domain"/>
    <property type="match status" value="1"/>
</dbReference>
<dbReference type="InterPro" id="IPR036390">
    <property type="entry name" value="WH_DNA-bd_sf"/>
</dbReference>
<proteinExistence type="predicted"/>
<reference evidence="2" key="1">
    <citation type="submission" date="2016-10" db="EMBL/GenBank/DDBJ databases">
        <authorList>
            <person name="Varghese N."/>
            <person name="Submissions S."/>
        </authorList>
    </citation>
    <scope>NUCLEOTIDE SEQUENCE [LARGE SCALE GENOMIC DNA]</scope>
    <source>
        <strain evidence="2">CGMCC 1.10329</strain>
    </source>
</reference>
<dbReference type="Proteomes" id="UP000183769">
    <property type="component" value="Unassembled WGS sequence"/>
</dbReference>
<keyword evidence="2" id="KW-1185">Reference proteome</keyword>
<gene>
    <name evidence="1" type="ORF">SAMN05216277_12220</name>
</gene>
<dbReference type="EMBL" id="FOXI01000022">
    <property type="protein sequence ID" value="SFQ13523.1"/>
    <property type="molecule type" value="Genomic_DNA"/>
</dbReference>
<dbReference type="OrthoDB" id="196624at2157"/>
<sequence>MIETKSNDDGEATRESYPTGWLVLTKHESAAKIVDALLDLPPTREFNQTELAEQADVSRQSVKNHLDLLLRLNVLEEVEGTRPQRYRFNAESDVSEAIIQLDGAVNAVGADVDA</sequence>
<evidence type="ECO:0000313" key="1">
    <source>
        <dbReference type="EMBL" id="SFQ13523.1"/>
    </source>
</evidence>
<organism evidence="1 2">
    <name type="scientific">Halolamina pelagica</name>
    <dbReference type="NCBI Taxonomy" id="699431"/>
    <lineage>
        <taxon>Archaea</taxon>
        <taxon>Methanobacteriati</taxon>
        <taxon>Methanobacteriota</taxon>
        <taxon>Stenosarchaea group</taxon>
        <taxon>Halobacteria</taxon>
        <taxon>Halobacteriales</taxon>
        <taxon>Haloferacaceae</taxon>
    </lineage>
</organism>
<name>A0A1I5W1H8_9EURY</name>
<dbReference type="AlphaFoldDB" id="A0A1I5W1H8"/>
<evidence type="ECO:0000313" key="2">
    <source>
        <dbReference type="Proteomes" id="UP000183769"/>
    </source>
</evidence>
<accession>A0A1I5W1H8</accession>
<dbReference type="InterPro" id="IPR036388">
    <property type="entry name" value="WH-like_DNA-bd_sf"/>
</dbReference>
<protein>
    <submittedName>
        <fullName evidence="1">Uncharacterized protein</fullName>
    </submittedName>
</protein>
<dbReference type="Gene3D" id="1.10.10.10">
    <property type="entry name" value="Winged helix-like DNA-binding domain superfamily/Winged helix DNA-binding domain"/>
    <property type="match status" value="1"/>
</dbReference>